<proteinExistence type="predicted"/>
<comment type="caution">
    <text evidence="2">The sequence shown here is derived from an EMBL/GenBank/DDBJ whole genome shotgun (WGS) entry which is preliminary data.</text>
</comment>
<reference evidence="2" key="1">
    <citation type="journal article" date="2014" name="Int. J. Syst. Evol. Microbiol.">
        <title>Complete genome sequence of Corynebacterium casei LMG S-19264T (=DSM 44701T), isolated from a smear-ripened cheese.</title>
        <authorList>
            <consortium name="US DOE Joint Genome Institute (JGI-PGF)"/>
            <person name="Walter F."/>
            <person name="Albersmeier A."/>
            <person name="Kalinowski J."/>
            <person name="Ruckert C."/>
        </authorList>
    </citation>
    <scope>NUCLEOTIDE SEQUENCE</scope>
    <source>
        <strain evidence="2">CGMCC 1.15758</strain>
    </source>
</reference>
<dbReference type="GO" id="GO:0006355">
    <property type="term" value="P:regulation of DNA-templated transcription"/>
    <property type="evidence" value="ECO:0007669"/>
    <property type="project" value="InterPro"/>
</dbReference>
<dbReference type="AlphaFoldDB" id="A0A8J2Z654"/>
<dbReference type="Gene3D" id="1.10.10.10">
    <property type="entry name" value="Winged helix-like DNA-binding domain superfamily/Winged helix DNA-binding domain"/>
    <property type="match status" value="1"/>
</dbReference>
<dbReference type="GO" id="GO:0003677">
    <property type="term" value="F:DNA binding"/>
    <property type="evidence" value="ECO:0007669"/>
    <property type="project" value="InterPro"/>
</dbReference>
<dbReference type="Proteomes" id="UP000636949">
    <property type="component" value="Unassembled WGS sequence"/>
</dbReference>
<feature type="domain" description="HTH luxR-type" evidence="1">
    <location>
        <begin position="193"/>
        <end position="251"/>
    </location>
</feature>
<sequence>MEFANQQCTLRDIHHYHWKKYEHTFKKIVQSMDLPFDIEGLTYTETFSSGVAINLPLKYLESFHDWAQSEKAHISSFLNVLHRPKVVTLDELNVCSEDSYPYHLSLVTQEAFNILPIQYLRIGNQSIANICIFIKKSNYLEISIQYAHLNILALTQKLFDSLRQEYHYLAHDFWVNTRQNNFYFKQHNTPKIFPDLTRSEKSFLFAICQGLYETKQVAIHLNLSVRTIEGLMRSVLHKLECKNRYELFVKIGSDYSCLSHVMADN</sequence>
<evidence type="ECO:0000313" key="3">
    <source>
        <dbReference type="Proteomes" id="UP000636949"/>
    </source>
</evidence>
<dbReference type="OrthoDB" id="5621378at2"/>
<accession>A0A8J2Z654</accession>
<protein>
    <recommendedName>
        <fullName evidence="1">HTH luxR-type domain-containing protein</fullName>
    </recommendedName>
</protein>
<evidence type="ECO:0000259" key="1">
    <source>
        <dbReference type="SMART" id="SM00421"/>
    </source>
</evidence>
<keyword evidence="3" id="KW-1185">Reference proteome</keyword>
<evidence type="ECO:0000313" key="2">
    <source>
        <dbReference type="EMBL" id="GGG05020.1"/>
    </source>
</evidence>
<dbReference type="Pfam" id="PF00196">
    <property type="entry name" value="GerE"/>
    <property type="match status" value="1"/>
</dbReference>
<dbReference type="EMBL" id="BMJS01000034">
    <property type="protein sequence ID" value="GGG05020.1"/>
    <property type="molecule type" value="Genomic_DNA"/>
</dbReference>
<dbReference type="SMART" id="SM00421">
    <property type="entry name" value="HTH_LUXR"/>
    <property type="match status" value="1"/>
</dbReference>
<gene>
    <name evidence="2" type="ORF">GCM10010995_23100</name>
</gene>
<organism evidence="2 3">
    <name type="scientific">Cysteiniphilum litorale</name>
    <dbReference type="NCBI Taxonomy" id="2056700"/>
    <lineage>
        <taxon>Bacteria</taxon>
        <taxon>Pseudomonadati</taxon>
        <taxon>Pseudomonadota</taxon>
        <taxon>Gammaproteobacteria</taxon>
        <taxon>Thiotrichales</taxon>
        <taxon>Fastidiosibacteraceae</taxon>
        <taxon>Cysteiniphilum</taxon>
    </lineage>
</organism>
<dbReference type="InterPro" id="IPR036388">
    <property type="entry name" value="WH-like_DNA-bd_sf"/>
</dbReference>
<name>A0A8J2Z654_9GAMM</name>
<dbReference type="InterPro" id="IPR016032">
    <property type="entry name" value="Sig_transdc_resp-reg_C-effctor"/>
</dbReference>
<dbReference type="RefSeq" id="WP_117003646.1">
    <property type="nucleotide sequence ID" value="NZ_BMJS01000034.1"/>
</dbReference>
<dbReference type="InterPro" id="IPR000792">
    <property type="entry name" value="Tscrpt_reg_LuxR_C"/>
</dbReference>
<dbReference type="SUPFAM" id="SSF46894">
    <property type="entry name" value="C-terminal effector domain of the bipartite response regulators"/>
    <property type="match status" value="1"/>
</dbReference>
<reference evidence="2" key="2">
    <citation type="submission" date="2020-09" db="EMBL/GenBank/DDBJ databases">
        <authorList>
            <person name="Sun Q."/>
            <person name="Zhou Y."/>
        </authorList>
    </citation>
    <scope>NUCLEOTIDE SEQUENCE</scope>
    <source>
        <strain evidence="2">CGMCC 1.15758</strain>
    </source>
</reference>